<evidence type="ECO:0000256" key="5">
    <source>
        <dbReference type="ARBA" id="ARBA00022989"/>
    </source>
</evidence>
<keyword evidence="12" id="KW-0697">Rotamase</keyword>
<evidence type="ECO:0000256" key="6">
    <source>
        <dbReference type="ARBA" id="ARBA00023136"/>
    </source>
</evidence>
<keyword evidence="16" id="KW-1185">Reference proteome</keyword>
<keyword evidence="5" id="KW-1133">Transmembrane helix</keyword>
<evidence type="ECO:0000256" key="1">
    <source>
        <dbReference type="ARBA" id="ARBA00004382"/>
    </source>
</evidence>
<gene>
    <name evidence="15" type="ORF">Q8947_07700</name>
</gene>
<dbReference type="InterPro" id="IPR046357">
    <property type="entry name" value="PPIase_dom_sf"/>
</dbReference>
<evidence type="ECO:0000256" key="4">
    <source>
        <dbReference type="ARBA" id="ARBA00022692"/>
    </source>
</evidence>
<evidence type="ECO:0000256" key="3">
    <source>
        <dbReference type="ARBA" id="ARBA00022519"/>
    </source>
</evidence>
<keyword evidence="3" id="KW-0997">Cell inner membrane</keyword>
<keyword evidence="8 12" id="KW-0413">Isomerase</keyword>
<evidence type="ECO:0000256" key="12">
    <source>
        <dbReference type="PROSITE-ProRule" id="PRU00278"/>
    </source>
</evidence>
<dbReference type="Gene3D" id="3.10.50.40">
    <property type="match status" value="1"/>
</dbReference>
<evidence type="ECO:0000313" key="15">
    <source>
        <dbReference type="EMBL" id="MDR4125867.1"/>
    </source>
</evidence>
<dbReference type="EMBL" id="JAUZQE010000014">
    <property type="protein sequence ID" value="MDR4125867.1"/>
    <property type="molecule type" value="Genomic_DNA"/>
</dbReference>
<feature type="domain" description="PpiC" evidence="14">
    <location>
        <begin position="266"/>
        <end position="364"/>
    </location>
</feature>
<evidence type="ECO:0000256" key="11">
    <source>
        <dbReference type="ARBA" id="ARBA00042775"/>
    </source>
</evidence>
<dbReference type="PANTHER" id="PTHR47529">
    <property type="entry name" value="PEPTIDYL-PROLYL CIS-TRANS ISOMERASE D"/>
    <property type="match status" value="1"/>
</dbReference>
<comment type="similarity">
    <text evidence="9">Belongs to the PpiD chaperone family.</text>
</comment>
<dbReference type="InterPro" id="IPR027304">
    <property type="entry name" value="Trigger_fact/SurA_dom_sf"/>
</dbReference>
<evidence type="ECO:0000256" key="7">
    <source>
        <dbReference type="ARBA" id="ARBA00023186"/>
    </source>
</evidence>
<comment type="subcellular location">
    <subcellularLocation>
        <location evidence="1">Cell inner membrane</location>
        <topology evidence="1">Single-pass type II membrane protein</topology>
        <orientation evidence="1">Periplasmic side</orientation>
    </subcellularLocation>
</comment>
<evidence type="ECO:0000313" key="16">
    <source>
        <dbReference type="Proteomes" id="UP001232156"/>
    </source>
</evidence>
<dbReference type="InterPro" id="IPR023058">
    <property type="entry name" value="PPIase_PpiC_CS"/>
</dbReference>
<accession>A0ABU1D5Z4</accession>
<dbReference type="Proteomes" id="UP001232156">
    <property type="component" value="Unassembled WGS sequence"/>
</dbReference>
<evidence type="ECO:0000256" key="2">
    <source>
        <dbReference type="ARBA" id="ARBA00022475"/>
    </source>
</evidence>
<evidence type="ECO:0000256" key="10">
    <source>
        <dbReference type="ARBA" id="ARBA00040743"/>
    </source>
</evidence>
<organism evidence="15 16">
    <name type="scientific">Yanghanlia caeni</name>
    <dbReference type="NCBI Taxonomy" id="3064283"/>
    <lineage>
        <taxon>Bacteria</taxon>
        <taxon>Pseudomonadati</taxon>
        <taxon>Pseudomonadota</taxon>
        <taxon>Betaproteobacteria</taxon>
        <taxon>Burkholderiales</taxon>
        <taxon>Alcaligenaceae</taxon>
        <taxon>Yanghanlia</taxon>
    </lineage>
</organism>
<dbReference type="Pfam" id="PF00639">
    <property type="entry name" value="Rotamase"/>
    <property type="match status" value="1"/>
</dbReference>
<dbReference type="InterPro" id="IPR000297">
    <property type="entry name" value="PPIase_PpiC"/>
</dbReference>
<keyword evidence="4" id="KW-0812">Transmembrane</keyword>
<dbReference type="InterPro" id="IPR052029">
    <property type="entry name" value="PpiD_chaperone"/>
</dbReference>
<protein>
    <recommendedName>
        <fullName evidence="10">Periplasmic chaperone PpiD</fullName>
    </recommendedName>
    <alternativeName>
        <fullName evidence="11">Periplasmic folding chaperone</fullName>
    </alternativeName>
</protein>
<name>A0ABU1D5Z4_9BURK</name>
<evidence type="ECO:0000256" key="8">
    <source>
        <dbReference type="ARBA" id="ARBA00023235"/>
    </source>
</evidence>
<evidence type="ECO:0000259" key="14">
    <source>
        <dbReference type="PROSITE" id="PS50198"/>
    </source>
</evidence>
<dbReference type="RefSeq" id="WP_347286945.1">
    <property type="nucleotide sequence ID" value="NZ_JAUZQE010000014.1"/>
</dbReference>
<feature type="compositionally biased region" description="Acidic residues" evidence="13">
    <location>
        <begin position="639"/>
        <end position="649"/>
    </location>
</feature>
<dbReference type="SUPFAM" id="SSF54534">
    <property type="entry name" value="FKBP-like"/>
    <property type="match status" value="1"/>
</dbReference>
<proteinExistence type="inferred from homology"/>
<dbReference type="Pfam" id="PF13624">
    <property type="entry name" value="SurA_N_3"/>
    <property type="match status" value="1"/>
</dbReference>
<keyword evidence="6" id="KW-0472">Membrane</keyword>
<evidence type="ECO:0000256" key="13">
    <source>
        <dbReference type="SAM" id="MobiDB-lite"/>
    </source>
</evidence>
<dbReference type="PROSITE" id="PS01096">
    <property type="entry name" value="PPIC_PPIASE_1"/>
    <property type="match status" value="1"/>
</dbReference>
<dbReference type="SUPFAM" id="SSF109998">
    <property type="entry name" value="Triger factor/SurA peptide-binding domain-like"/>
    <property type="match status" value="1"/>
</dbReference>
<dbReference type="Gene3D" id="1.10.4030.10">
    <property type="entry name" value="Porin chaperone SurA, peptide-binding domain"/>
    <property type="match status" value="1"/>
</dbReference>
<dbReference type="PROSITE" id="PS50198">
    <property type="entry name" value="PPIC_PPIASE_2"/>
    <property type="match status" value="1"/>
</dbReference>
<reference evidence="15 16" key="1">
    <citation type="submission" date="2023-08" db="EMBL/GenBank/DDBJ databases">
        <title>Alcaligenaceae gen. nov., a novel taxon isolated from the sludge of Yixing Pesticide Factory.</title>
        <authorList>
            <person name="Ruan L."/>
        </authorList>
    </citation>
    <scope>NUCLEOTIDE SEQUENCE [LARGE SCALE GENOMIC DNA]</scope>
    <source>
        <strain evidence="15 16">LG-2</strain>
    </source>
</reference>
<evidence type="ECO:0000256" key="9">
    <source>
        <dbReference type="ARBA" id="ARBA00038408"/>
    </source>
</evidence>
<comment type="caution">
    <text evidence="15">The sequence shown here is derived from an EMBL/GenBank/DDBJ whole genome shotgun (WGS) entry which is preliminary data.</text>
</comment>
<keyword evidence="7" id="KW-0143">Chaperone</keyword>
<keyword evidence="2" id="KW-1003">Cell membrane</keyword>
<feature type="region of interest" description="Disordered" evidence="13">
    <location>
        <begin position="629"/>
        <end position="649"/>
    </location>
</feature>
<dbReference type="PANTHER" id="PTHR47529:SF1">
    <property type="entry name" value="PERIPLASMIC CHAPERONE PPID"/>
    <property type="match status" value="1"/>
</dbReference>
<sequence length="649" mass="70198">MFDFIRTHQRLMQLVLLVLIVPSFVLIGVSGYTNYVSGDKDLVKVGDSAVTLQEFELARRNQLEQMQRNAMGRFDPEVLNNRFAREMLLESLVDRRILVDTATRMRFSVSDTVLRNAIAEMPEFQEDGRFSAERYNALLASAGLSTRDFEQGQRGELALQRVLGPVGSSATLPTPVLKGISAALTEARTVRLLTLVAADFEKEITVSDADIQAWYDENKDRLTLPDQVAVEYLVLDEDVAMQAVGEIAEADLQAYYEQNKARYVTAPRVNVSHIQISTSQDRDAARAKAEAIAERVKADPASFADVAREESEDVGTARDGGQLGWISRGSWPQVLEDAVFALPQGGVSGVVEGPGGFHIFMANQVEPEKGETFEQARAKVQAEVRRQLASERFADLATRLTDLVYDNPASLEPAAQALGIAPRMVTGVTRDRLLGVEDAGEQAAAASADAAVFQDPRVRSTLFTPSLLNEKVNSGVIEVSPDTLVVVRVAEFQAAHVPPLEQVKGRVESLLVAQRAREAAQAAGEKQIAALRGAQADAELPEGFGTALTVSRIESQGMPDSVIDAIFAADDTALPAYVGVSGPQGYVVARVEAVEPGPADSPLVAGLSQELARSWGRAEEQAVLQEMRAQAGVRRTADAEEALAGESQE</sequence>